<evidence type="ECO:0000259" key="2">
    <source>
        <dbReference type="Pfam" id="PF13518"/>
    </source>
</evidence>
<evidence type="ECO:0000313" key="4">
    <source>
        <dbReference type="Proteomes" id="UP000064183"/>
    </source>
</evidence>
<accession>A0A0U3LHV8</accession>
<dbReference type="AlphaFoldDB" id="A0A0U3LHV8"/>
<gene>
    <name evidence="3" type="ORF">WQO_00010</name>
</gene>
<dbReference type="GeneID" id="27780664"/>
<dbReference type="KEGG" id="sgb:WQO_00010"/>
<dbReference type="Proteomes" id="UP000064183">
    <property type="component" value="Chromosome"/>
</dbReference>
<proteinExistence type="predicted"/>
<dbReference type="Pfam" id="PF13518">
    <property type="entry name" value="HTH_28"/>
    <property type="match status" value="1"/>
</dbReference>
<reference evidence="3 4" key="1">
    <citation type="journal article" date="2012" name="J. Bacteriol.">
        <title>Draft genome sequence of Streptomyces globisporus C-1027, which produces an antitumor antibiotic consisting of a nine-membered enediyne with a chromoprotein.</title>
        <authorList>
            <person name="Wang L."/>
            <person name="Wang S."/>
            <person name="He Q."/>
            <person name="Yu T."/>
            <person name="Li Q."/>
            <person name="Hong B."/>
        </authorList>
    </citation>
    <scope>NUCLEOTIDE SEQUENCE [LARGE SCALE GENOMIC DNA]</scope>
    <source>
        <strain evidence="3 4">C-1027</strain>
    </source>
</reference>
<organism evidence="3 4">
    <name type="scientific">Streptomyces globisporus C-1027</name>
    <dbReference type="NCBI Taxonomy" id="1172567"/>
    <lineage>
        <taxon>Bacteria</taxon>
        <taxon>Bacillati</taxon>
        <taxon>Actinomycetota</taxon>
        <taxon>Actinomycetes</taxon>
        <taxon>Kitasatosporales</taxon>
        <taxon>Streptomycetaceae</taxon>
        <taxon>Streptomyces</taxon>
    </lineage>
</organism>
<sequence length="242" mass="27862">MVKGPYSHGKTKAEVAGELRVYLVRINRRRSRFRCAEQRYLQEVRRHVVEAVTSGINIEEAAAAAGYTPKTVARWVAKRRVEARGLPVERAQERLVRIGERRRRMSQTELRISARARASVRRAMEVGLSAREFADITGYTTKTVDRWFESALQALEQAARQREVAQARRGKRRRPPQHLSPAERAEWLAQRERRRTAVMQKNGFRVRPVRSPVVGLGVGEVARLPKAPWKKTSKPGRKRKKK</sequence>
<evidence type="ECO:0000256" key="1">
    <source>
        <dbReference type="SAM" id="MobiDB-lite"/>
    </source>
</evidence>
<dbReference type="RefSeq" id="WP_010056737.1">
    <property type="nucleotide sequence ID" value="NZ_CP013738.1"/>
</dbReference>
<dbReference type="InterPro" id="IPR055247">
    <property type="entry name" value="InsJ-like_HTH"/>
</dbReference>
<dbReference type="EMBL" id="CP013738">
    <property type="protein sequence ID" value="ALU91897.1"/>
    <property type="molecule type" value="Genomic_DNA"/>
</dbReference>
<evidence type="ECO:0000313" key="3">
    <source>
        <dbReference type="EMBL" id="ALU91897.1"/>
    </source>
</evidence>
<protein>
    <recommendedName>
        <fullName evidence="2">Insertion element IS150 protein InsJ-like helix-turn-helix domain-containing protein</fullName>
    </recommendedName>
</protein>
<feature type="region of interest" description="Disordered" evidence="1">
    <location>
        <begin position="162"/>
        <end position="183"/>
    </location>
</feature>
<name>A0A0U3LHV8_STRGL</name>
<feature type="domain" description="Insertion element IS150 protein InsJ-like helix-turn-helix" evidence="2">
    <location>
        <begin position="45"/>
        <end position="80"/>
    </location>
</feature>